<dbReference type="OrthoDB" id="2317065at2759"/>
<dbReference type="EMBL" id="ML735236">
    <property type="protein sequence ID" value="KAE8392541.1"/>
    <property type="molecule type" value="Genomic_DNA"/>
</dbReference>
<protein>
    <submittedName>
        <fullName evidence="4">Six-hairpin glycosidase-like protein</fullName>
    </submittedName>
</protein>
<evidence type="ECO:0000313" key="4">
    <source>
        <dbReference type="EMBL" id="KAE8392541.1"/>
    </source>
</evidence>
<dbReference type="GO" id="GO:0000272">
    <property type="term" value="P:polysaccharide catabolic process"/>
    <property type="evidence" value="ECO:0007669"/>
    <property type="project" value="TreeGrafter"/>
</dbReference>
<sequence>MAPHILGSSPDIESRPTYNEVTKPLYSPKTRDSDLRTELAYLFRENNIAKLIDVAEALLERDGSPIRFPETVPQTGTNQGVYRCRDAEFWTCGFFPGSLYCLLERMRKHPGASLSGLSILSKGPQEACTGTATRGVHIHDILVSHITTLCWKWSEPLHAMSFRKDTHDLGFIIQPALQRDWELFGSKRSLESVLTAAENLASRFDEQVGAIRSWDRFSNACHEITSMEDDFLVIIDSLCNLDLLFYAGNYLRSKRLLSIAETHASTLLSSHLRPEFGPDGETFYSTYHVVNFSPTQNGVVKQKLTAQGYSDNSTWARGQAWAILGYAQTFAWTKRQEHLNAAKSLADYFIYRMETSPSIVEQGGRGRYVPLWDFDAPITNTSTNGEQCPLRDVSAGLIAANGILILYGQLTGMGDHTTAKRYLEYTLAIAKDTVALAYNRDEMQLSLSEQNGKIRIATREVGNGCRFEAVLEKSTANYNANHADRHWDHGLVYADYYFLELGNRLLDMGLV</sequence>
<dbReference type="SUPFAM" id="SSF48208">
    <property type="entry name" value="Six-hairpin glycosidases"/>
    <property type="match status" value="1"/>
</dbReference>
<name>A0A5N7CEH0_PETAA</name>
<feature type="region of interest" description="Disordered" evidence="3">
    <location>
        <begin position="1"/>
        <end position="30"/>
    </location>
</feature>
<dbReference type="GO" id="GO:0052757">
    <property type="term" value="F:chondroitin hydrolase activity"/>
    <property type="evidence" value="ECO:0007669"/>
    <property type="project" value="TreeGrafter"/>
</dbReference>
<dbReference type="InterPro" id="IPR008928">
    <property type="entry name" value="6-hairpin_glycosidase_sf"/>
</dbReference>
<keyword evidence="1" id="KW-0378">Hydrolase</keyword>
<reference evidence="4" key="1">
    <citation type="submission" date="2019-04" db="EMBL/GenBank/DDBJ databases">
        <title>Friends and foes A comparative genomics studyof 23 Aspergillus species from section Flavi.</title>
        <authorList>
            <consortium name="DOE Joint Genome Institute"/>
            <person name="Kjaerbolling I."/>
            <person name="Vesth T."/>
            <person name="Frisvad J.C."/>
            <person name="Nybo J.L."/>
            <person name="Theobald S."/>
            <person name="Kildgaard S."/>
            <person name="Isbrandt T."/>
            <person name="Kuo A."/>
            <person name="Sato A."/>
            <person name="Lyhne E.K."/>
            <person name="Kogle M.E."/>
            <person name="Wiebenga A."/>
            <person name="Kun R.S."/>
            <person name="Lubbers R.J."/>
            <person name="Makela M.R."/>
            <person name="Barry K."/>
            <person name="Chovatia M."/>
            <person name="Clum A."/>
            <person name="Daum C."/>
            <person name="Haridas S."/>
            <person name="He G."/>
            <person name="LaButti K."/>
            <person name="Lipzen A."/>
            <person name="Mondo S."/>
            <person name="Riley R."/>
            <person name="Salamov A."/>
            <person name="Simmons B.A."/>
            <person name="Magnuson J.K."/>
            <person name="Henrissat B."/>
            <person name="Mortensen U.H."/>
            <person name="Larsen T.O."/>
            <person name="Devries R.P."/>
            <person name="Grigoriev I.V."/>
            <person name="Machida M."/>
            <person name="Baker S.E."/>
            <person name="Andersen M.R."/>
        </authorList>
    </citation>
    <scope>NUCLEOTIDE SEQUENCE [LARGE SCALE GENOMIC DNA]</scope>
    <source>
        <strain evidence="4">IBT 14317</strain>
    </source>
</reference>
<dbReference type="Proteomes" id="UP000326877">
    <property type="component" value="Unassembled WGS sequence"/>
</dbReference>
<proteinExistence type="inferred from homology"/>
<dbReference type="AlphaFoldDB" id="A0A5N7CEH0"/>
<gene>
    <name evidence="4" type="ORF">BDV23DRAFT_192502</name>
</gene>
<dbReference type="InterPro" id="IPR012341">
    <property type="entry name" value="6hp_glycosidase-like_sf"/>
</dbReference>
<evidence type="ECO:0000256" key="3">
    <source>
        <dbReference type="SAM" id="MobiDB-lite"/>
    </source>
</evidence>
<organism evidence="4">
    <name type="scientific">Petromyces alliaceus</name>
    <name type="common">Aspergillus alliaceus</name>
    <dbReference type="NCBI Taxonomy" id="209559"/>
    <lineage>
        <taxon>Eukaryota</taxon>
        <taxon>Fungi</taxon>
        <taxon>Dikarya</taxon>
        <taxon>Ascomycota</taxon>
        <taxon>Pezizomycotina</taxon>
        <taxon>Eurotiomycetes</taxon>
        <taxon>Eurotiomycetidae</taxon>
        <taxon>Eurotiales</taxon>
        <taxon>Aspergillaceae</taxon>
        <taxon>Aspergillus</taxon>
        <taxon>Aspergillus subgen. Circumdati</taxon>
    </lineage>
</organism>
<evidence type="ECO:0000256" key="2">
    <source>
        <dbReference type="ARBA" id="ARBA00038358"/>
    </source>
</evidence>
<dbReference type="Gene3D" id="1.50.10.10">
    <property type="match status" value="1"/>
</dbReference>
<dbReference type="PANTHER" id="PTHR36845:SF1">
    <property type="entry name" value="HYDROLASE, PUTATIVE (AFU_ORTHOLOGUE AFUA_7G05090)-RELATED"/>
    <property type="match status" value="1"/>
</dbReference>
<evidence type="ECO:0000256" key="1">
    <source>
        <dbReference type="ARBA" id="ARBA00022801"/>
    </source>
</evidence>
<dbReference type="PANTHER" id="PTHR36845">
    <property type="entry name" value="HYDROLASE, PUTATIVE (AFU_ORTHOLOGUE AFUA_7G05090)-RELATED"/>
    <property type="match status" value="1"/>
</dbReference>
<accession>A0A5N7CEH0</accession>
<keyword evidence="4" id="KW-0326">Glycosidase</keyword>
<comment type="similarity">
    <text evidence="2">Belongs to the glycosyl hydrolase 88 family.</text>
</comment>
<dbReference type="InterPro" id="IPR052369">
    <property type="entry name" value="UG_Glycosaminoglycan_Hydrolase"/>
</dbReference>